<dbReference type="SMART" id="SM00387">
    <property type="entry name" value="HATPase_c"/>
    <property type="match status" value="1"/>
</dbReference>
<dbReference type="PANTHER" id="PTHR43047">
    <property type="entry name" value="TWO-COMPONENT HISTIDINE PROTEIN KINASE"/>
    <property type="match status" value="1"/>
</dbReference>
<protein>
    <recommendedName>
        <fullName evidence="2">histidine kinase</fullName>
        <ecNumber evidence="2">2.7.13.3</ecNumber>
    </recommendedName>
</protein>
<evidence type="ECO:0000256" key="3">
    <source>
        <dbReference type="ARBA" id="ARBA00022553"/>
    </source>
</evidence>
<dbReference type="PRINTS" id="PR00344">
    <property type="entry name" value="BCTRLSENSOR"/>
</dbReference>
<name>A0A160JFM3_9PROT</name>
<keyword evidence="4" id="KW-0808">Transferase</keyword>
<dbReference type="Gene3D" id="3.30.450.20">
    <property type="entry name" value="PAS domain"/>
    <property type="match status" value="3"/>
</dbReference>
<feature type="domain" description="Histidine kinase" evidence="8">
    <location>
        <begin position="491"/>
        <end position="704"/>
    </location>
</feature>
<dbReference type="Proteomes" id="UP000077405">
    <property type="component" value="Chromosome"/>
</dbReference>
<gene>
    <name evidence="11" type="ORF">A6A40_06860</name>
</gene>
<dbReference type="GO" id="GO:0005886">
    <property type="term" value="C:plasma membrane"/>
    <property type="evidence" value="ECO:0007669"/>
    <property type="project" value="TreeGrafter"/>
</dbReference>
<dbReference type="Pfam" id="PF00072">
    <property type="entry name" value="Response_reg"/>
    <property type="match status" value="1"/>
</dbReference>
<dbReference type="Pfam" id="PF02518">
    <property type="entry name" value="HATPase_c"/>
    <property type="match status" value="1"/>
</dbReference>
<evidence type="ECO:0000256" key="5">
    <source>
        <dbReference type="ARBA" id="ARBA00022777"/>
    </source>
</evidence>
<evidence type="ECO:0000259" key="8">
    <source>
        <dbReference type="PROSITE" id="PS50109"/>
    </source>
</evidence>
<dbReference type="SUPFAM" id="SSF55874">
    <property type="entry name" value="ATPase domain of HSP90 chaperone/DNA topoisomerase II/histidine kinase"/>
    <property type="match status" value="1"/>
</dbReference>
<dbReference type="InterPro" id="IPR036097">
    <property type="entry name" value="HisK_dim/P_sf"/>
</dbReference>
<organism evidence="11 12">
    <name type="scientific">Azospirillum humicireducens</name>
    <dbReference type="NCBI Taxonomy" id="1226968"/>
    <lineage>
        <taxon>Bacteria</taxon>
        <taxon>Pseudomonadati</taxon>
        <taxon>Pseudomonadota</taxon>
        <taxon>Alphaproteobacteria</taxon>
        <taxon>Rhodospirillales</taxon>
        <taxon>Azospirillaceae</taxon>
        <taxon>Azospirillum</taxon>
    </lineage>
</organism>
<keyword evidence="12" id="KW-1185">Reference proteome</keyword>
<dbReference type="InterPro" id="IPR011006">
    <property type="entry name" value="CheY-like_superfamily"/>
</dbReference>
<dbReference type="SMART" id="SM00448">
    <property type="entry name" value="REC"/>
    <property type="match status" value="1"/>
</dbReference>
<proteinExistence type="predicted"/>
<dbReference type="Pfam" id="PF00512">
    <property type="entry name" value="HisKA"/>
    <property type="match status" value="1"/>
</dbReference>
<evidence type="ECO:0000256" key="2">
    <source>
        <dbReference type="ARBA" id="ARBA00012438"/>
    </source>
</evidence>
<dbReference type="EC" id="2.7.13.3" evidence="2"/>
<dbReference type="InterPro" id="IPR005467">
    <property type="entry name" value="His_kinase_dom"/>
</dbReference>
<dbReference type="SUPFAM" id="SSF55785">
    <property type="entry name" value="PYP-like sensor domain (PAS domain)"/>
    <property type="match status" value="1"/>
</dbReference>
<dbReference type="InterPro" id="IPR036890">
    <property type="entry name" value="HATPase_C_sf"/>
</dbReference>
<dbReference type="Pfam" id="PF22588">
    <property type="entry name" value="dCache_1_like"/>
    <property type="match status" value="1"/>
</dbReference>
<dbReference type="PROSITE" id="PS50110">
    <property type="entry name" value="RESPONSE_REGULATORY"/>
    <property type="match status" value="1"/>
</dbReference>
<evidence type="ECO:0000256" key="6">
    <source>
        <dbReference type="PROSITE-ProRule" id="PRU00169"/>
    </source>
</evidence>
<dbReference type="SUPFAM" id="SSF47384">
    <property type="entry name" value="Homodimeric domain of signal transducing histidine kinase"/>
    <property type="match status" value="1"/>
</dbReference>
<dbReference type="CDD" id="cd12914">
    <property type="entry name" value="PDC1_DGC_like"/>
    <property type="match status" value="1"/>
</dbReference>
<dbReference type="PROSITE" id="PS50113">
    <property type="entry name" value="PAC"/>
    <property type="match status" value="1"/>
</dbReference>
<feature type="transmembrane region" description="Helical" evidence="7">
    <location>
        <begin position="312"/>
        <end position="332"/>
    </location>
</feature>
<dbReference type="Gene3D" id="3.40.50.2300">
    <property type="match status" value="1"/>
</dbReference>
<dbReference type="AlphaFoldDB" id="A0A160JFM3"/>
<dbReference type="CDD" id="cd00082">
    <property type="entry name" value="HisKA"/>
    <property type="match status" value="1"/>
</dbReference>
<dbReference type="EMBL" id="CP015285">
    <property type="protein sequence ID" value="ANC91646.1"/>
    <property type="molecule type" value="Genomic_DNA"/>
</dbReference>
<feature type="domain" description="Response regulatory" evidence="9">
    <location>
        <begin position="724"/>
        <end position="840"/>
    </location>
</feature>
<evidence type="ECO:0000256" key="7">
    <source>
        <dbReference type="SAM" id="Phobius"/>
    </source>
</evidence>
<dbReference type="CDD" id="cd00156">
    <property type="entry name" value="REC"/>
    <property type="match status" value="1"/>
</dbReference>
<keyword evidence="7" id="KW-0472">Membrane</keyword>
<dbReference type="InterPro" id="IPR001789">
    <property type="entry name" value="Sig_transdc_resp-reg_receiver"/>
</dbReference>
<reference evidence="11 12" key="1">
    <citation type="journal article" date="2013" name="Int. J. Syst. Evol. Microbiol.">
        <title>Azospirillum humicireducens sp. nov., a nitrogen-fixing bacterium isolated from a microbial fuel cell.</title>
        <authorList>
            <person name="Zhou S."/>
            <person name="Han L."/>
            <person name="Wang Y."/>
            <person name="Yang G."/>
            <person name="Zhuang L."/>
            <person name="Hu P."/>
        </authorList>
    </citation>
    <scope>NUCLEOTIDE SEQUENCE [LARGE SCALE GENOMIC DNA]</scope>
    <source>
        <strain evidence="11 12">SgZ-5</strain>
    </source>
</reference>
<dbReference type="InterPro" id="IPR000700">
    <property type="entry name" value="PAS-assoc_C"/>
</dbReference>
<feature type="modified residue" description="4-aspartylphosphate" evidence="6">
    <location>
        <position position="774"/>
    </location>
</feature>
<dbReference type="STRING" id="1226968.A6A40_06860"/>
<dbReference type="InterPro" id="IPR003594">
    <property type="entry name" value="HATPase_dom"/>
</dbReference>
<dbReference type="PANTHER" id="PTHR43047:SF9">
    <property type="entry name" value="HISTIDINE KINASE"/>
    <property type="match status" value="1"/>
</dbReference>
<sequence length="851" mass="92328">MLASVCCSRPPFADGVAGGRSTAFGVYVKRALWLFSGFGGRLVLPALAVVLAIAALWWILLDRLGREERLLDLTVHEKTAVVARLVEEHAISTFRRVDDLLLDLIANTERNRTMRLDTRRAFEEGLVVGVRVYDSAGMLTMGGGRATFQGSVSDRDEFRIARDSAPRGLVIGMPYASSETQDVLIPVARRLESADGTFAGIAVADIPVESFVRYYRVLGLPPDGAAALLRTDGVIIARNVGSSSVSGRATASSELWQAVKQNPIGHIRMVSLVDGVERILAFRSAPDYPVIAVVGESVEAVFGSWRDNARLYIGWAVATTVVILLFIIAFIVELQWRRHTDRALRVRNRALAWSNDGIMIADATQPGMPIVYVNPALEKLLGMPMPGLMGSGALTALERATNDRAALQPLRDAIVVGRDARVELARAADGPEEPRCLELSASPVRDHDNRLVSLIATVRDISDHKRAQAAMADARREADLANVAKSKFLAAASHDLRQPVQSLMLLMEVLSGRVTDGMTRNVLGTMERALGALKMLLDGLLDVSRLEAGAVVPEVEAFALSEVMERVAANSRSVAVQKGLILHIVPSRAHVRSDPMLLGRILQNFVENALRYTDRGRILIGCRRRGGNLRIEVWDTGIGIPADRQDDIFQEFVQVGNASRNRDQGLGLGLAVVRRLSVMLGHPVTVRSIPGRGSVFSVEVPLAAPPPAKVLNPAFTPRPAFSTTVLVIEDDGIVREGLRAMLAEWGYTVLAAESCAEALDLAHRGPTPDLIVADYRLRDGRTGTEAIREVRLALGRILPGILVTGDTAPARAQEAEAGNFRVMHKPVIAADLRRAVAEALEPLLREHQTVA</sequence>
<dbReference type="Gene3D" id="3.30.565.10">
    <property type="entry name" value="Histidine kinase-like ATPase, C-terminal domain"/>
    <property type="match status" value="1"/>
</dbReference>
<evidence type="ECO:0000256" key="1">
    <source>
        <dbReference type="ARBA" id="ARBA00000085"/>
    </source>
</evidence>
<evidence type="ECO:0000256" key="4">
    <source>
        <dbReference type="ARBA" id="ARBA00022679"/>
    </source>
</evidence>
<dbReference type="InterPro" id="IPR054327">
    <property type="entry name" value="His-kinase-like_sensor"/>
</dbReference>
<evidence type="ECO:0000313" key="11">
    <source>
        <dbReference type="EMBL" id="ANC91646.1"/>
    </source>
</evidence>
<dbReference type="CDD" id="cd00130">
    <property type="entry name" value="PAS"/>
    <property type="match status" value="1"/>
</dbReference>
<keyword evidence="7" id="KW-1133">Transmembrane helix</keyword>
<dbReference type="OrthoDB" id="7327346at2"/>
<accession>A0A160JFM3</accession>
<keyword evidence="3 6" id="KW-0597">Phosphoprotein</keyword>
<evidence type="ECO:0000259" key="10">
    <source>
        <dbReference type="PROSITE" id="PS50113"/>
    </source>
</evidence>
<dbReference type="InterPro" id="IPR000014">
    <property type="entry name" value="PAS"/>
</dbReference>
<dbReference type="GO" id="GO:0009927">
    <property type="term" value="F:histidine phosphotransfer kinase activity"/>
    <property type="evidence" value="ECO:0007669"/>
    <property type="project" value="TreeGrafter"/>
</dbReference>
<keyword evidence="5" id="KW-0418">Kinase</keyword>
<feature type="domain" description="PAC" evidence="10">
    <location>
        <begin position="418"/>
        <end position="473"/>
    </location>
</feature>
<dbReference type="InterPro" id="IPR003661">
    <property type="entry name" value="HisK_dim/P_dom"/>
</dbReference>
<dbReference type="Pfam" id="PF13426">
    <property type="entry name" value="PAS_9"/>
    <property type="match status" value="1"/>
</dbReference>
<dbReference type="KEGG" id="ahu:A6A40_06860"/>
<feature type="transmembrane region" description="Helical" evidence="7">
    <location>
        <begin position="42"/>
        <end position="61"/>
    </location>
</feature>
<dbReference type="GO" id="GO:0000155">
    <property type="term" value="F:phosphorelay sensor kinase activity"/>
    <property type="evidence" value="ECO:0007669"/>
    <property type="project" value="InterPro"/>
</dbReference>
<dbReference type="Gene3D" id="1.10.287.130">
    <property type="match status" value="1"/>
</dbReference>
<dbReference type="FunFam" id="3.30.565.10:FF:000049">
    <property type="entry name" value="Two-component sensor histidine kinase"/>
    <property type="match status" value="1"/>
</dbReference>
<dbReference type="PROSITE" id="PS50109">
    <property type="entry name" value="HIS_KIN"/>
    <property type="match status" value="1"/>
</dbReference>
<dbReference type="SMART" id="SM00388">
    <property type="entry name" value="HisKA"/>
    <property type="match status" value="1"/>
</dbReference>
<evidence type="ECO:0000259" key="9">
    <source>
        <dbReference type="PROSITE" id="PS50110"/>
    </source>
</evidence>
<dbReference type="NCBIfam" id="TIGR00229">
    <property type="entry name" value="sensory_box"/>
    <property type="match status" value="1"/>
</dbReference>
<evidence type="ECO:0000313" key="12">
    <source>
        <dbReference type="Proteomes" id="UP000077405"/>
    </source>
</evidence>
<dbReference type="InterPro" id="IPR004358">
    <property type="entry name" value="Sig_transdc_His_kin-like_C"/>
</dbReference>
<dbReference type="CDD" id="cd12915">
    <property type="entry name" value="PDC2_DGC_like"/>
    <property type="match status" value="1"/>
</dbReference>
<comment type="catalytic activity">
    <reaction evidence="1">
        <text>ATP + protein L-histidine = ADP + protein N-phospho-L-histidine.</text>
        <dbReference type="EC" id="2.7.13.3"/>
    </reaction>
</comment>
<keyword evidence="7" id="KW-0812">Transmembrane</keyword>
<dbReference type="InterPro" id="IPR035965">
    <property type="entry name" value="PAS-like_dom_sf"/>
</dbReference>
<dbReference type="SUPFAM" id="SSF52172">
    <property type="entry name" value="CheY-like"/>
    <property type="match status" value="1"/>
</dbReference>